<comment type="caution">
    <text evidence="17">The sequence shown here is derived from an EMBL/GenBank/DDBJ whole genome shotgun (WGS) entry which is preliminary data.</text>
</comment>
<keyword evidence="6 17" id="KW-0328">Glycosyltransferase</keyword>
<dbReference type="EMBL" id="JADBEM010000001">
    <property type="protein sequence ID" value="MBE1604701.1"/>
    <property type="molecule type" value="Genomic_DNA"/>
</dbReference>
<comment type="catalytic activity">
    <reaction evidence="13">
        <text>[hyaluronan](n) + UDP-N-acetyl-alpha-D-glucosamine = N-acetyl-beta-D-glucosaminyl-(1-&gt;4)-[hyaluronan](n) + UDP + H(+)</text>
        <dbReference type="Rhea" id="RHEA:20465"/>
        <dbReference type="Rhea" id="RHEA-COMP:12583"/>
        <dbReference type="Rhea" id="RHEA-COMP:12585"/>
        <dbReference type="ChEBI" id="CHEBI:15378"/>
        <dbReference type="ChEBI" id="CHEBI:57705"/>
        <dbReference type="ChEBI" id="CHEBI:58223"/>
        <dbReference type="ChEBI" id="CHEBI:132153"/>
        <dbReference type="ChEBI" id="CHEBI:132154"/>
        <dbReference type="EC" id="2.4.1.212"/>
    </reaction>
</comment>
<dbReference type="SUPFAM" id="SSF53448">
    <property type="entry name" value="Nucleotide-diphospho-sugar transferases"/>
    <property type="match status" value="1"/>
</dbReference>
<keyword evidence="15" id="KW-1133">Transmembrane helix</keyword>
<dbReference type="AlphaFoldDB" id="A0A927MPX0"/>
<keyword evidence="18" id="KW-1185">Reference proteome</keyword>
<name>A0A927MPX0_9ACTN</name>
<dbReference type="Gene3D" id="3.90.550.10">
    <property type="entry name" value="Spore Coat Polysaccharide Biosynthesis Protein SpsA, Chain A"/>
    <property type="match status" value="1"/>
</dbReference>
<dbReference type="InterPro" id="IPR029044">
    <property type="entry name" value="Nucleotide-diphossugar_trans"/>
</dbReference>
<feature type="transmembrane region" description="Helical" evidence="15">
    <location>
        <begin position="6"/>
        <end position="28"/>
    </location>
</feature>
<accession>A0A927MPX0</accession>
<evidence type="ECO:0000256" key="14">
    <source>
        <dbReference type="ARBA" id="ARBA00048168"/>
    </source>
</evidence>
<evidence type="ECO:0000256" key="9">
    <source>
        <dbReference type="ARBA" id="ARBA00037408"/>
    </source>
</evidence>
<dbReference type="GO" id="GO:0050501">
    <property type="term" value="F:hyaluronan synthase activity"/>
    <property type="evidence" value="ECO:0007669"/>
    <property type="project" value="UniProtKB-EC"/>
</dbReference>
<feature type="transmembrane region" description="Helical" evidence="15">
    <location>
        <begin position="358"/>
        <end position="380"/>
    </location>
</feature>
<evidence type="ECO:0000256" key="12">
    <source>
        <dbReference type="ARBA" id="ARBA00043237"/>
    </source>
</evidence>
<dbReference type="GO" id="GO:0005886">
    <property type="term" value="C:plasma membrane"/>
    <property type="evidence" value="ECO:0007669"/>
    <property type="project" value="UniProtKB-SubCell"/>
</dbReference>
<protein>
    <recommendedName>
        <fullName evidence="10">Hyaluronan synthase</fullName>
        <ecNumber evidence="4">2.4.1.212</ecNumber>
    </recommendedName>
    <alternativeName>
        <fullName evidence="12">Hyaluronate synthase</fullName>
    </alternativeName>
    <alternativeName>
        <fullName evidence="11">Hyaluronic acid synthase</fullName>
    </alternativeName>
</protein>
<evidence type="ECO:0000256" key="6">
    <source>
        <dbReference type="ARBA" id="ARBA00022676"/>
    </source>
</evidence>
<keyword evidence="5" id="KW-1003">Cell membrane</keyword>
<evidence type="ECO:0000313" key="17">
    <source>
        <dbReference type="EMBL" id="MBE1604701.1"/>
    </source>
</evidence>
<dbReference type="Pfam" id="PF00535">
    <property type="entry name" value="Glycos_transf_2"/>
    <property type="match status" value="1"/>
</dbReference>
<comment type="similarity">
    <text evidence="3">Belongs to the NodC/HAS family.</text>
</comment>
<evidence type="ECO:0000256" key="8">
    <source>
        <dbReference type="ARBA" id="ARBA00023136"/>
    </source>
</evidence>
<dbReference type="GO" id="GO:0030213">
    <property type="term" value="P:hyaluronan biosynthetic process"/>
    <property type="evidence" value="ECO:0007669"/>
    <property type="project" value="TreeGrafter"/>
</dbReference>
<evidence type="ECO:0000256" key="7">
    <source>
        <dbReference type="ARBA" id="ARBA00022679"/>
    </source>
</evidence>
<gene>
    <name evidence="17" type="ORF">HEB94_001549</name>
</gene>
<dbReference type="PANTHER" id="PTHR22913">
    <property type="entry name" value="HYALURONAN SYNTHASE"/>
    <property type="match status" value="1"/>
</dbReference>
<proteinExistence type="inferred from homology"/>
<evidence type="ECO:0000256" key="15">
    <source>
        <dbReference type="SAM" id="Phobius"/>
    </source>
</evidence>
<evidence type="ECO:0000259" key="16">
    <source>
        <dbReference type="Pfam" id="PF00535"/>
    </source>
</evidence>
<organism evidence="17 18">
    <name type="scientific">Actinopolymorpha pittospori</name>
    <dbReference type="NCBI Taxonomy" id="648752"/>
    <lineage>
        <taxon>Bacteria</taxon>
        <taxon>Bacillati</taxon>
        <taxon>Actinomycetota</taxon>
        <taxon>Actinomycetes</taxon>
        <taxon>Propionibacteriales</taxon>
        <taxon>Actinopolymorphaceae</taxon>
        <taxon>Actinopolymorpha</taxon>
    </lineage>
</organism>
<evidence type="ECO:0000256" key="11">
    <source>
        <dbReference type="ARBA" id="ARBA00042148"/>
    </source>
</evidence>
<comment type="catalytic activity">
    <reaction evidence="14">
        <text>N-acetyl-beta-D-glucosaminyl-(1-&gt;4)-[hyaluronan](n) + UDP-alpha-D-glucuronate = [hyaluronan](n+1) + UDP + H(+)</text>
        <dbReference type="Rhea" id="RHEA:12528"/>
        <dbReference type="Rhea" id="RHEA-COMP:12585"/>
        <dbReference type="Rhea" id="RHEA-COMP:12587"/>
        <dbReference type="ChEBI" id="CHEBI:15378"/>
        <dbReference type="ChEBI" id="CHEBI:58052"/>
        <dbReference type="ChEBI" id="CHEBI:58223"/>
        <dbReference type="ChEBI" id="CHEBI:132153"/>
        <dbReference type="ChEBI" id="CHEBI:132154"/>
        <dbReference type="EC" id="2.4.1.212"/>
    </reaction>
</comment>
<keyword evidence="7 17" id="KW-0808">Transferase</keyword>
<dbReference type="InterPro" id="IPR001173">
    <property type="entry name" value="Glyco_trans_2-like"/>
</dbReference>
<dbReference type="GO" id="GO:0085029">
    <property type="term" value="P:extracellular matrix assembly"/>
    <property type="evidence" value="ECO:0007669"/>
    <property type="project" value="TreeGrafter"/>
</dbReference>
<dbReference type="Proteomes" id="UP000638648">
    <property type="component" value="Unassembled WGS sequence"/>
</dbReference>
<feature type="transmembrane region" description="Helical" evidence="15">
    <location>
        <begin position="294"/>
        <end position="319"/>
    </location>
</feature>
<keyword evidence="8 15" id="KW-0472">Membrane</keyword>
<evidence type="ECO:0000256" key="10">
    <source>
        <dbReference type="ARBA" id="ARBA00040508"/>
    </source>
</evidence>
<comment type="pathway">
    <text evidence="2">Glycan biosynthesis; hyaluronan biosynthesis.</text>
</comment>
<evidence type="ECO:0000256" key="3">
    <source>
        <dbReference type="ARBA" id="ARBA00006782"/>
    </source>
</evidence>
<comment type="subcellular location">
    <subcellularLocation>
        <location evidence="1">Cell membrane</location>
    </subcellularLocation>
</comment>
<evidence type="ECO:0000256" key="1">
    <source>
        <dbReference type="ARBA" id="ARBA00004236"/>
    </source>
</evidence>
<feature type="domain" description="Glycosyltransferase 2-like" evidence="16">
    <location>
        <begin position="47"/>
        <end position="214"/>
    </location>
</feature>
<evidence type="ECO:0000313" key="18">
    <source>
        <dbReference type="Proteomes" id="UP000638648"/>
    </source>
</evidence>
<dbReference type="PANTHER" id="PTHR22913:SF12">
    <property type="entry name" value="MANNURONAN SYNTHASE"/>
    <property type="match status" value="1"/>
</dbReference>
<feature type="transmembrane region" description="Helical" evidence="15">
    <location>
        <begin position="325"/>
        <end position="346"/>
    </location>
</feature>
<evidence type="ECO:0000256" key="5">
    <source>
        <dbReference type="ARBA" id="ARBA00022475"/>
    </source>
</evidence>
<reference evidence="17" key="1">
    <citation type="submission" date="2020-10" db="EMBL/GenBank/DDBJ databases">
        <title>Sequencing the genomes of 1000 actinobacteria strains.</title>
        <authorList>
            <person name="Klenk H.-P."/>
        </authorList>
    </citation>
    <scope>NUCLEOTIDE SEQUENCE</scope>
    <source>
        <strain evidence="17">DSM 45354</strain>
    </source>
</reference>
<evidence type="ECO:0000256" key="4">
    <source>
        <dbReference type="ARBA" id="ARBA00012207"/>
    </source>
</evidence>
<comment type="function">
    <text evidence="9">Glycosaminoglycan synthesis. The hyaluronic acid capsule is involved in the pathogenicity of group A Streptococci; it may be the major virulence determinant.</text>
</comment>
<evidence type="ECO:0000256" key="13">
    <source>
        <dbReference type="ARBA" id="ARBA00047709"/>
    </source>
</evidence>
<sequence>MAAKWSYYGSVAWFTAVFFGIVGVKLLLSLLPTRRWPDPNPSMRLGVIVTVYNEDPALLRRCIDSILTQTYQPTRILIVDDCSTNLDAYDIARVYATFDPRIRVVRQPVNLGKREGLAVGFHTMDDVDVYLCLDSDSFLEPNAIYEGMRPFRSKRVTAVTGLVLPLNYDKSILTRFQDILYVNSFLNDRTATSRFQSVLCVCGAIAFYRRDVMVKYLDDFLTQTFLGKPALNGEDRRLTNYCLREGRVVFVESAIAHTAVPEKFNHFIRQQARWGRSFFRESLWLLTHRSPARAAWWFTFIDVAQWAVYSTFLLVVAVVHPITTGGGLLIGPYLMFIGLMSAARAIRYFDMRRFDQSIWSRLTTAAVAPLYGYFHLAVMFPVRLYSFATMRVGKWGSRQQVEVSLTPPPETKPQQAAA</sequence>
<keyword evidence="15" id="KW-0812">Transmembrane</keyword>
<dbReference type="EC" id="2.4.1.212" evidence="4"/>
<evidence type="ECO:0000256" key="2">
    <source>
        <dbReference type="ARBA" id="ARBA00004698"/>
    </source>
</evidence>
<dbReference type="RefSeq" id="WP_192749193.1">
    <property type="nucleotide sequence ID" value="NZ_BAABJL010000017.1"/>
</dbReference>